<dbReference type="Gene3D" id="3.30.420.10">
    <property type="entry name" value="Ribonuclease H-like superfamily/Ribonuclease H"/>
    <property type="match status" value="1"/>
</dbReference>
<reference evidence="4" key="1">
    <citation type="submission" date="2009-09" db="EMBL/GenBank/DDBJ databases">
        <title>The complete genome of Nakamurella multipartita DSM 44233.</title>
        <authorList>
            <consortium name="US DOE Joint Genome Institute (JGI-PGF)"/>
            <person name="Lucas S."/>
            <person name="Copeland A."/>
            <person name="Lapidus A."/>
            <person name="Glavina del Rio T."/>
            <person name="Dalin E."/>
            <person name="Tice H."/>
            <person name="Bruce D."/>
            <person name="Goodwin L."/>
            <person name="Pitluck S."/>
            <person name="Kyrpides N."/>
            <person name="Mavromatis K."/>
            <person name="Ivanova N."/>
            <person name="Ovchinnikova G."/>
            <person name="Sims D."/>
            <person name="Meincke L."/>
            <person name="Brettin T."/>
            <person name="Detter J.C."/>
            <person name="Han C."/>
            <person name="Larimer F."/>
            <person name="Land M."/>
            <person name="Hauser L."/>
            <person name="Markowitz V."/>
            <person name="Cheng J.-F."/>
            <person name="Hugenholtz P."/>
            <person name="Woyke T."/>
            <person name="Wu D."/>
            <person name="Klenk H.-P."/>
            <person name="Eisen J.A."/>
        </authorList>
    </citation>
    <scope>NUCLEOTIDE SEQUENCE [LARGE SCALE GENOMIC DNA]</scope>
    <source>
        <strain evidence="4">ATCC 700099 / DSM 44233 / CIP 104796 / JCM 9543 / NBRC 105858 / Y-104</strain>
    </source>
</reference>
<feature type="region of interest" description="Disordered" evidence="1">
    <location>
        <begin position="574"/>
        <end position="682"/>
    </location>
</feature>
<evidence type="ECO:0000313" key="4">
    <source>
        <dbReference type="Proteomes" id="UP000002218"/>
    </source>
</evidence>
<dbReference type="OrthoDB" id="52928at2"/>
<keyword evidence="4" id="KW-1185">Reference proteome</keyword>
<dbReference type="STRING" id="479431.Namu_2545"/>
<dbReference type="Proteomes" id="UP000002218">
    <property type="component" value="Chromosome"/>
</dbReference>
<dbReference type="GO" id="GO:0003676">
    <property type="term" value="F:nucleic acid binding"/>
    <property type="evidence" value="ECO:0007669"/>
    <property type="project" value="InterPro"/>
</dbReference>
<proteinExistence type="predicted"/>
<feature type="compositionally biased region" description="Basic residues" evidence="1">
    <location>
        <begin position="623"/>
        <end position="650"/>
    </location>
</feature>
<dbReference type="RefSeq" id="WP_015747786.1">
    <property type="nucleotide sequence ID" value="NC_013235.1"/>
</dbReference>
<sequence length="829" mass="90353">MADRGPTIALGQRLVFQERTWTVVAVTGSGVTLQGQSGQVTAVLVTHLVASDGFEVLDEPAPVPVPPDSLLDGLDQGERDRVRRLERHIGQVDTGVLPGDEDPIRDDRYDLRTTTVNERVHAKVAELKGTDLAVSVRQLHRLRVAYRADGAIGLVERRVRDRLAGRDPLAAADGRVLTALAEAMTGQAAQSTVSRKTTFTRVRAALTAEHGDGLMIPSDRELYRLAAALDRGRHTFGAATTRRTRDNRPDRPFTASVLVRPGEQVQIDTNTIDILCRYPDGVARRAELTMAVDVATRSILTGVIAPSTKAVDAVAVLARLLVPQPLRPGWPETLLLAQSVLPFDRLVGIDARFELAQALPVILPDTLVCDRGSVYMAETFRRACRHLGISVQPARPYTPTDKATVERTFGSINTLFCRHIHGYVGSSVAMRGKDPAAEAVFTLAQLQDLFDEWVVAVWQNRPHESLTTVWGENRPVSPNEAYAAMVARSGYVPIPRSTADYVELLPGEWRRINEEGVTLHNRVYDSAELNPYRRADSGVTAQNGRWELHHDPYDITQIWIRNHHSAGWITLPGCTGTWSGNRSARRSTKTSGRAASPPANLSGTTTSPAGSPSCSGTRTGPANHRRTGGSWRRRRTRPRGRQYPHRRRAPRLQTTTGPTRGWPASTRTLTRRPPSARKATTAGTVCWPGSECSTRPPATGVCGDGAAGRPADQPDRVASVRAPHHQHSHAAARGPGQPGPRRPNRRCRGTDRLSRRTAGIADTGPAQDRLHRTKPAAAEPPPARCPPRATGQRGSHHRQVHRDHPAGPGRRAGPGAPAPTRTTAHRSCI</sequence>
<evidence type="ECO:0000259" key="2">
    <source>
        <dbReference type="PROSITE" id="PS50994"/>
    </source>
</evidence>
<dbReference type="HOGENOM" id="CLU_013110_2_0_11"/>
<dbReference type="SUPFAM" id="SSF53098">
    <property type="entry name" value="Ribonuclease H-like"/>
    <property type="match status" value="1"/>
</dbReference>
<dbReference type="InParanoid" id="C8X7F1"/>
<accession>C8X7F1</accession>
<evidence type="ECO:0000256" key="1">
    <source>
        <dbReference type="SAM" id="MobiDB-lite"/>
    </source>
</evidence>
<dbReference type="InterPro" id="IPR036397">
    <property type="entry name" value="RNaseH_sf"/>
</dbReference>
<dbReference type="EMBL" id="CP001737">
    <property type="protein sequence ID" value="ACV78904.1"/>
    <property type="molecule type" value="Genomic_DNA"/>
</dbReference>
<feature type="compositionally biased region" description="Low complexity" evidence="1">
    <location>
        <begin position="602"/>
        <end position="617"/>
    </location>
</feature>
<dbReference type="InterPro" id="IPR015378">
    <property type="entry name" value="Transposase-like_Mu_C"/>
</dbReference>
<dbReference type="KEGG" id="nml:Namu_2545"/>
<dbReference type="InterPro" id="IPR001584">
    <property type="entry name" value="Integrase_cat-core"/>
</dbReference>
<feature type="region of interest" description="Disordered" evidence="1">
    <location>
        <begin position="703"/>
        <end position="829"/>
    </location>
</feature>
<reference evidence="3 4" key="2">
    <citation type="journal article" date="2010" name="Stand. Genomic Sci.">
        <title>Complete genome sequence of Nakamurella multipartita type strain (Y-104).</title>
        <authorList>
            <person name="Tice H."/>
            <person name="Mayilraj S."/>
            <person name="Sims D."/>
            <person name="Lapidus A."/>
            <person name="Nolan M."/>
            <person name="Lucas S."/>
            <person name="Glavina Del Rio T."/>
            <person name="Copeland A."/>
            <person name="Cheng J.F."/>
            <person name="Meincke L."/>
            <person name="Bruce D."/>
            <person name="Goodwin L."/>
            <person name="Pitluck S."/>
            <person name="Ivanova N."/>
            <person name="Mavromatis K."/>
            <person name="Ovchinnikova G."/>
            <person name="Pati A."/>
            <person name="Chen A."/>
            <person name="Palaniappan K."/>
            <person name="Land M."/>
            <person name="Hauser L."/>
            <person name="Chang Y.J."/>
            <person name="Jeffries C.D."/>
            <person name="Detter J.C."/>
            <person name="Brettin T."/>
            <person name="Rohde M."/>
            <person name="Goker M."/>
            <person name="Bristow J."/>
            <person name="Eisen J.A."/>
            <person name="Markowitz V."/>
            <person name="Hugenholtz P."/>
            <person name="Kyrpides N.C."/>
            <person name="Klenk H.P."/>
            <person name="Chen F."/>
        </authorList>
    </citation>
    <scope>NUCLEOTIDE SEQUENCE [LARGE SCALE GENOMIC DNA]</scope>
    <source>
        <strain evidence="4">ATCC 700099 / DSM 44233 / CIP 104796 / JCM 9543 / NBRC 105858 / Y-104</strain>
    </source>
</reference>
<dbReference type="AlphaFoldDB" id="C8X7F1"/>
<organism evidence="3 4">
    <name type="scientific">Nakamurella multipartita (strain ATCC 700099 / DSM 44233 / CIP 104796 / JCM 9543 / NBRC 105858 / Y-104)</name>
    <name type="common">Microsphaera multipartita</name>
    <dbReference type="NCBI Taxonomy" id="479431"/>
    <lineage>
        <taxon>Bacteria</taxon>
        <taxon>Bacillati</taxon>
        <taxon>Actinomycetota</taxon>
        <taxon>Actinomycetes</taxon>
        <taxon>Nakamurellales</taxon>
        <taxon>Nakamurellaceae</taxon>
        <taxon>Nakamurella</taxon>
    </lineage>
</organism>
<dbReference type="PROSITE" id="PS50994">
    <property type="entry name" value="INTEGRASE"/>
    <property type="match status" value="1"/>
</dbReference>
<evidence type="ECO:0000313" key="3">
    <source>
        <dbReference type="EMBL" id="ACV78904.1"/>
    </source>
</evidence>
<feature type="domain" description="Integrase catalytic" evidence="2">
    <location>
        <begin position="257"/>
        <end position="486"/>
    </location>
</feature>
<dbReference type="eggNOG" id="COG2801">
    <property type="taxonomic scope" value="Bacteria"/>
</dbReference>
<dbReference type="Pfam" id="PF09299">
    <property type="entry name" value="Mu-transpos_C"/>
    <property type="match status" value="1"/>
</dbReference>
<gene>
    <name evidence="3" type="ordered locus">Namu_2545</name>
</gene>
<protein>
    <submittedName>
        <fullName evidence="3">Integrase catalytic region</fullName>
    </submittedName>
</protein>
<dbReference type="InterPro" id="IPR012337">
    <property type="entry name" value="RNaseH-like_sf"/>
</dbReference>
<feature type="compositionally biased region" description="Low complexity" evidence="1">
    <location>
        <begin position="806"/>
        <end position="822"/>
    </location>
</feature>
<dbReference type="GO" id="GO:0015074">
    <property type="term" value="P:DNA integration"/>
    <property type="evidence" value="ECO:0007669"/>
    <property type="project" value="InterPro"/>
</dbReference>
<name>C8X7F1_NAKMY</name>